<reference evidence="11 12" key="1">
    <citation type="submission" date="2018-06" db="EMBL/GenBank/DDBJ databases">
        <authorList>
            <consortium name="Pathogen Informatics"/>
            <person name="Doyle S."/>
        </authorList>
    </citation>
    <scope>NUCLEOTIDE SEQUENCE [LARGE SCALE GENOMIC DNA]</scope>
    <source>
        <strain evidence="11 12">NCTC11535</strain>
    </source>
</reference>
<dbReference type="GO" id="GO:0005524">
    <property type="term" value="F:ATP binding"/>
    <property type="evidence" value="ECO:0007669"/>
    <property type="project" value="UniProtKB-KW"/>
</dbReference>
<dbReference type="InterPro" id="IPR014223">
    <property type="entry name" value="ABC_CydC/D"/>
</dbReference>
<dbReference type="InterPro" id="IPR003593">
    <property type="entry name" value="AAA+_ATPase"/>
</dbReference>
<dbReference type="EMBL" id="UAPQ01000007">
    <property type="protein sequence ID" value="SPT53599.1"/>
    <property type="molecule type" value="Genomic_DNA"/>
</dbReference>
<evidence type="ECO:0000256" key="7">
    <source>
        <dbReference type="SAM" id="MobiDB-lite"/>
    </source>
</evidence>
<dbReference type="PROSITE" id="PS50893">
    <property type="entry name" value="ABC_TRANSPORTER_2"/>
    <property type="match status" value="1"/>
</dbReference>
<evidence type="ECO:0000256" key="6">
    <source>
        <dbReference type="ARBA" id="ARBA00023136"/>
    </source>
</evidence>
<evidence type="ECO:0000256" key="8">
    <source>
        <dbReference type="SAM" id="Phobius"/>
    </source>
</evidence>
<keyword evidence="6 8" id="KW-0472">Membrane</keyword>
<dbReference type="PANTHER" id="PTHR43394">
    <property type="entry name" value="ATP-DEPENDENT PERMEASE MDL1, MITOCHONDRIAL"/>
    <property type="match status" value="1"/>
</dbReference>
<evidence type="ECO:0000256" key="5">
    <source>
        <dbReference type="ARBA" id="ARBA00022989"/>
    </source>
</evidence>
<dbReference type="Gene3D" id="1.20.1560.10">
    <property type="entry name" value="ABC transporter type 1, transmembrane domain"/>
    <property type="match status" value="1"/>
</dbReference>
<evidence type="ECO:0000256" key="4">
    <source>
        <dbReference type="ARBA" id="ARBA00022840"/>
    </source>
</evidence>
<keyword evidence="4 11" id="KW-0067">ATP-binding</keyword>
<comment type="subcellular location">
    <subcellularLocation>
        <location evidence="1">Cell membrane</location>
        <topology evidence="1">Multi-pass membrane protein</topology>
    </subcellularLocation>
</comment>
<feature type="compositionally biased region" description="Polar residues" evidence="7">
    <location>
        <begin position="1"/>
        <end position="11"/>
    </location>
</feature>
<evidence type="ECO:0000256" key="2">
    <source>
        <dbReference type="ARBA" id="ARBA00022692"/>
    </source>
</evidence>
<dbReference type="Proteomes" id="UP000250006">
    <property type="component" value="Unassembled WGS sequence"/>
</dbReference>
<sequence length="626" mass="65725">MNQQNHASALNPQPSAEAAAPAVPAAPDAPPPRRELLTWLLRTSRPVLAPLAASTICRIGDLLTGVVLYALGAYAVVATATGVAAGSPTPSPWRVVAVMAGLSLLKAILRYGEHFLGHLVAFKALELLRGEIFRALIPRAPKVMATSRSGDLLTCATKDVDRIEVVFAHTFAPLVSALVVPTTVLAVIGWATSWAVAGVALPFLLAALLMAPLLGWRNALASSRGTTLARAALTSHVTDTIQGMNEVVGYGRTAERLAETAGLDRNIAIALRPATISASLRRGVTALMVLAGPVAMLAVGGPQVATGNVELASLAAAIAAVVRLTECVRGVEEFSSYLNHSFAAAERVYAVVHGPVEVADGNVELRPRDTGDASARPLGPELNWQEITYTYPGSIKPVLRGVSLTAGAGQWTSLVGVSGSGKTTLAQLALRFDDPTTGTICVDGYDLRQLTGDSLRREVQMVPQRAHLFRASITGNLRLAAPGASDAEIQEACRIACIHEDITAMPSGYATAVGEHGRSLSGGQRQRLALARALLAEPSALVLDEFTSHLDPHLEARLRENLRTWAAARGATVVEITHRLQWIESADHVVVLDGGTVVQDGDPAALLAIEGPLQRLALREGLAPGV</sequence>
<evidence type="ECO:0000256" key="1">
    <source>
        <dbReference type="ARBA" id="ARBA00004651"/>
    </source>
</evidence>
<dbReference type="Gene3D" id="3.40.50.300">
    <property type="entry name" value="P-loop containing nucleotide triphosphate hydrolases"/>
    <property type="match status" value="1"/>
</dbReference>
<feature type="domain" description="ABC transmembrane type-1" evidence="10">
    <location>
        <begin position="62"/>
        <end position="340"/>
    </location>
</feature>
<dbReference type="InterPro" id="IPR027417">
    <property type="entry name" value="P-loop_NTPase"/>
</dbReference>
<dbReference type="InterPro" id="IPR011527">
    <property type="entry name" value="ABC1_TM_dom"/>
</dbReference>
<feature type="transmembrane region" description="Helical" evidence="8">
    <location>
        <begin position="66"/>
        <end position="85"/>
    </location>
</feature>
<feature type="domain" description="ABC transporter" evidence="9">
    <location>
        <begin position="382"/>
        <end position="619"/>
    </location>
</feature>
<protein>
    <submittedName>
        <fullName evidence="11">Probable ABC transporter ATP-binding protein HI_0664</fullName>
    </submittedName>
</protein>
<dbReference type="SUPFAM" id="SSF52540">
    <property type="entry name" value="P-loop containing nucleoside triphosphate hydrolases"/>
    <property type="match status" value="1"/>
</dbReference>
<feature type="region of interest" description="Disordered" evidence="7">
    <location>
        <begin position="1"/>
        <end position="30"/>
    </location>
</feature>
<evidence type="ECO:0000313" key="11">
    <source>
        <dbReference type="EMBL" id="SPT53599.1"/>
    </source>
</evidence>
<dbReference type="PROSITE" id="PS00211">
    <property type="entry name" value="ABC_TRANSPORTER_1"/>
    <property type="match status" value="1"/>
</dbReference>
<evidence type="ECO:0000313" key="12">
    <source>
        <dbReference type="Proteomes" id="UP000250006"/>
    </source>
</evidence>
<dbReference type="NCBIfam" id="TIGR02868">
    <property type="entry name" value="CydC"/>
    <property type="match status" value="1"/>
</dbReference>
<keyword evidence="12" id="KW-1185">Reference proteome</keyword>
<feature type="compositionally biased region" description="Low complexity" evidence="7">
    <location>
        <begin position="12"/>
        <end position="26"/>
    </location>
</feature>
<evidence type="ECO:0000256" key="3">
    <source>
        <dbReference type="ARBA" id="ARBA00022741"/>
    </source>
</evidence>
<dbReference type="PANTHER" id="PTHR43394:SF1">
    <property type="entry name" value="ATP-BINDING CASSETTE SUB-FAMILY B MEMBER 10, MITOCHONDRIAL"/>
    <property type="match status" value="1"/>
</dbReference>
<dbReference type="InterPro" id="IPR017871">
    <property type="entry name" value="ABC_transporter-like_CS"/>
</dbReference>
<dbReference type="PROSITE" id="PS50929">
    <property type="entry name" value="ABC_TM1F"/>
    <property type="match status" value="1"/>
</dbReference>
<keyword evidence="3" id="KW-0547">Nucleotide-binding</keyword>
<organism evidence="11 12">
    <name type="scientific">Actinomyces bovis</name>
    <dbReference type="NCBI Taxonomy" id="1658"/>
    <lineage>
        <taxon>Bacteria</taxon>
        <taxon>Bacillati</taxon>
        <taxon>Actinomycetota</taxon>
        <taxon>Actinomycetes</taxon>
        <taxon>Actinomycetales</taxon>
        <taxon>Actinomycetaceae</taxon>
        <taxon>Actinomyces</taxon>
    </lineage>
</organism>
<dbReference type="InterPro" id="IPR036640">
    <property type="entry name" value="ABC1_TM_sf"/>
</dbReference>
<keyword evidence="5 8" id="KW-1133">Transmembrane helix</keyword>
<gene>
    <name evidence="11" type="ORF">NCTC11535_01269</name>
</gene>
<accession>A0ABY1VNB7</accession>
<proteinExistence type="predicted"/>
<dbReference type="InterPro" id="IPR039421">
    <property type="entry name" value="Type_1_exporter"/>
</dbReference>
<evidence type="ECO:0000259" key="9">
    <source>
        <dbReference type="PROSITE" id="PS50893"/>
    </source>
</evidence>
<dbReference type="SUPFAM" id="SSF90123">
    <property type="entry name" value="ABC transporter transmembrane region"/>
    <property type="match status" value="1"/>
</dbReference>
<dbReference type="SMART" id="SM00382">
    <property type="entry name" value="AAA"/>
    <property type="match status" value="1"/>
</dbReference>
<dbReference type="RefSeq" id="WP_111836554.1">
    <property type="nucleotide sequence ID" value="NZ_UAPQ01000007.1"/>
</dbReference>
<dbReference type="InterPro" id="IPR003439">
    <property type="entry name" value="ABC_transporter-like_ATP-bd"/>
</dbReference>
<dbReference type="Pfam" id="PF00005">
    <property type="entry name" value="ABC_tran"/>
    <property type="match status" value="1"/>
</dbReference>
<name>A0ABY1VNB7_9ACTO</name>
<feature type="transmembrane region" description="Helical" evidence="8">
    <location>
        <begin position="166"/>
        <end position="188"/>
    </location>
</feature>
<feature type="transmembrane region" description="Helical" evidence="8">
    <location>
        <begin position="194"/>
        <end position="214"/>
    </location>
</feature>
<evidence type="ECO:0000259" key="10">
    <source>
        <dbReference type="PROSITE" id="PS50929"/>
    </source>
</evidence>
<keyword evidence="2 8" id="KW-0812">Transmembrane</keyword>
<dbReference type="Pfam" id="PF00664">
    <property type="entry name" value="ABC_membrane"/>
    <property type="match status" value="1"/>
</dbReference>
<comment type="caution">
    <text evidence="11">The sequence shown here is derived from an EMBL/GenBank/DDBJ whole genome shotgun (WGS) entry which is preliminary data.</text>
</comment>